<keyword evidence="2" id="KW-0378">Hydrolase</keyword>
<dbReference type="AlphaFoldDB" id="A0A6J6C7A0"/>
<organism evidence="4">
    <name type="scientific">freshwater metagenome</name>
    <dbReference type="NCBI Taxonomy" id="449393"/>
    <lineage>
        <taxon>unclassified sequences</taxon>
        <taxon>metagenomes</taxon>
        <taxon>ecological metagenomes</taxon>
    </lineage>
</organism>
<dbReference type="PROSITE" id="PS01174">
    <property type="entry name" value="LIPASE_GDXG_SER"/>
    <property type="match status" value="1"/>
</dbReference>
<dbReference type="InterPro" id="IPR013094">
    <property type="entry name" value="AB_hydrolase_3"/>
</dbReference>
<dbReference type="InterPro" id="IPR050300">
    <property type="entry name" value="GDXG_lipolytic_enzyme"/>
</dbReference>
<dbReference type="InterPro" id="IPR029058">
    <property type="entry name" value="AB_hydrolase_fold"/>
</dbReference>
<dbReference type="GO" id="GO:0016787">
    <property type="term" value="F:hydrolase activity"/>
    <property type="evidence" value="ECO:0007669"/>
    <property type="project" value="UniProtKB-KW"/>
</dbReference>
<dbReference type="PANTHER" id="PTHR48081">
    <property type="entry name" value="AB HYDROLASE SUPERFAMILY PROTEIN C4A8.06C"/>
    <property type="match status" value="1"/>
</dbReference>
<dbReference type="Gene3D" id="3.40.50.1820">
    <property type="entry name" value="alpha/beta hydrolase"/>
    <property type="match status" value="1"/>
</dbReference>
<proteinExistence type="inferred from homology"/>
<dbReference type="InterPro" id="IPR033140">
    <property type="entry name" value="Lipase_GDXG_put_SER_AS"/>
</dbReference>
<evidence type="ECO:0000259" key="3">
    <source>
        <dbReference type="Pfam" id="PF07859"/>
    </source>
</evidence>
<dbReference type="Pfam" id="PF07859">
    <property type="entry name" value="Abhydrolase_3"/>
    <property type="match status" value="1"/>
</dbReference>
<dbReference type="PANTHER" id="PTHR48081:SF8">
    <property type="entry name" value="ALPHA_BETA HYDROLASE FOLD-3 DOMAIN-CONTAINING PROTEIN-RELATED"/>
    <property type="match status" value="1"/>
</dbReference>
<dbReference type="EMBL" id="CAEZSV010000019">
    <property type="protein sequence ID" value="CAB4547152.1"/>
    <property type="molecule type" value="Genomic_DNA"/>
</dbReference>
<sequence>MALHPKIKEFQDMLGKTPAKPQWESTAAEVRETSSQKWKSEYLGSADSVARIEYRYISGPTAELPIKIYTPHGVGPFPAVIFFHGGGWVAGNIELNGVQHQQLAHESRSVVVAVNYQKAPEHSFPTPFDDCYATTEWVFANADALLINKDEIGVAGDSAGGNLAAAVALKARDVNGPKIAFQILIYPAVDYKFDYPSMVENATGYSLTTQGMKWYWDQYMGAEADLANPYFRPMAEANLAQLPPTFTLTAEFDPLRDEGEIYAKRLSDAGVTSVIKRYDSLIHGFMLMQGFLPEAREAVRDIAENIREFINPRVS</sequence>
<feature type="domain" description="Alpha/beta hydrolase fold-3" evidence="3">
    <location>
        <begin position="80"/>
        <end position="286"/>
    </location>
</feature>
<evidence type="ECO:0000256" key="2">
    <source>
        <dbReference type="ARBA" id="ARBA00022801"/>
    </source>
</evidence>
<evidence type="ECO:0000256" key="1">
    <source>
        <dbReference type="ARBA" id="ARBA00010515"/>
    </source>
</evidence>
<name>A0A6J6C7A0_9ZZZZ</name>
<evidence type="ECO:0000313" key="4">
    <source>
        <dbReference type="EMBL" id="CAB4547152.1"/>
    </source>
</evidence>
<reference evidence="4" key="1">
    <citation type="submission" date="2020-05" db="EMBL/GenBank/DDBJ databases">
        <authorList>
            <person name="Chiriac C."/>
            <person name="Salcher M."/>
            <person name="Ghai R."/>
            <person name="Kavagutti S V."/>
        </authorList>
    </citation>
    <scope>NUCLEOTIDE SEQUENCE</scope>
</reference>
<protein>
    <submittedName>
        <fullName evidence="4">Unannotated protein</fullName>
    </submittedName>
</protein>
<dbReference type="FunFam" id="3.40.50.1820:FF:000089">
    <property type="entry name" value="Alpha/beta hydrolase"/>
    <property type="match status" value="1"/>
</dbReference>
<accession>A0A6J6C7A0</accession>
<gene>
    <name evidence="4" type="ORF">UFOPK1506_00193</name>
</gene>
<dbReference type="SUPFAM" id="SSF53474">
    <property type="entry name" value="alpha/beta-Hydrolases"/>
    <property type="match status" value="1"/>
</dbReference>
<comment type="similarity">
    <text evidence="1">Belongs to the 'GDXG' lipolytic enzyme family.</text>
</comment>